<name>A0A2G9HVF4_9LAMI</name>
<dbReference type="SMART" id="SM00504">
    <property type="entry name" value="Ubox"/>
    <property type="match status" value="1"/>
</dbReference>
<keyword evidence="6" id="KW-0833">Ubl conjugation pathway</keyword>
<dbReference type="InterPro" id="IPR057623">
    <property type="entry name" value="PUB12-19-like_N"/>
</dbReference>
<keyword evidence="4" id="KW-0808">Transferase</keyword>
<protein>
    <recommendedName>
        <fullName evidence="3">RING-type E3 ubiquitin transferase</fullName>
        <ecNumber evidence="3">2.3.2.27</ecNumber>
    </recommendedName>
</protein>
<gene>
    <name evidence="9" type="ORF">CDL12_05867</name>
</gene>
<evidence type="ECO:0000259" key="8">
    <source>
        <dbReference type="PROSITE" id="PS51698"/>
    </source>
</evidence>
<reference evidence="10" key="1">
    <citation type="journal article" date="2018" name="Gigascience">
        <title>Genome assembly of the Pink Ipe (Handroanthus impetiginosus, Bignoniaceae), a highly valued, ecologically keystone Neotropical timber forest tree.</title>
        <authorList>
            <person name="Silva-Junior O.B."/>
            <person name="Grattapaglia D."/>
            <person name="Novaes E."/>
            <person name="Collevatti R.G."/>
        </authorList>
    </citation>
    <scope>NUCLEOTIDE SEQUENCE [LARGE SCALE GENOMIC DNA]</scope>
    <source>
        <strain evidence="10">cv. UFG-1</strain>
    </source>
</reference>
<dbReference type="SUPFAM" id="SSF57850">
    <property type="entry name" value="RING/U-box"/>
    <property type="match status" value="1"/>
</dbReference>
<comment type="catalytic activity">
    <reaction evidence="1">
        <text>S-ubiquitinyl-[E2 ubiquitin-conjugating enzyme]-L-cysteine + [acceptor protein]-L-lysine = [E2 ubiquitin-conjugating enzyme]-L-cysteine + N(6)-ubiquitinyl-[acceptor protein]-L-lysine.</text>
        <dbReference type="EC" id="2.3.2.27"/>
    </reaction>
</comment>
<dbReference type="InterPro" id="IPR016024">
    <property type="entry name" value="ARM-type_fold"/>
</dbReference>
<organism evidence="9 10">
    <name type="scientific">Handroanthus impetiginosus</name>
    <dbReference type="NCBI Taxonomy" id="429701"/>
    <lineage>
        <taxon>Eukaryota</taxon>
        <taxon>Viridiplantae</taxon>
        <taxon>Streptophyta</taxon>
        <taxon>Embryophyta</taxon>
        <taxon>Tracheophyta</taxon>
        <taxon>Spermatophyta</taxon>
        <taxon>Magnoliopsida</taxon>
        <taxon>eudicotyledons</taxon>
        <taxon>Gunneridae</taxon>
        <taxon>Pentapetalae</taxon>
        <taxon>asterids</taxon>
        <taxon>lamiids</taxon>
        <taxon>Lamiales</taxon>
        <taxon>Bignoniaceae</taxon>
        <taxon>Crescentiina</taxon>
        <taxon>Tabebuia alliance</taxon>
        <taxon>Handroanthus</taxon>
    </lineage>
</organism>
<dbReference type="EC" id="2.3.2.27" evidence="3"/>
<evidence type="ECO:0000313" key="10">
    <source>
        <dbReference type="Proteomes" id="UP000231279"/>
    </source>
</evidence>
<dbReference type="InterPro" id="IPR013083">
    <property type="entry name" value="Znf_RING/FYVE/PHD"/>
</dbReference>
<dbReference type="GO" id="GO:0061630">
    <property type="term" value="F:ubiquitin protein ligase activity"/>
    <property type="evidence" value="ECO:0007669"/>
    <property type="project" value="UniProtKB-EC"/>
</dbReference>
<keyword evidence="5" id="KW-0677">Repeat</keyword>
<dbReference type="FunFam" id="3.30.40.10:FF:000455">
    <property type="entry name" value="RING-type E3 ubiquitin transferase"/>
    <property type="match status" value="1"/>
</dbReference>
<evidence type="ECO:0000256" key="7">
    <source>
        <dbReference type="PROSITE-ProRule" id="PRU00259"/>
    </source>
</evidence>
<dbReference type="SMART" id="SM00185">
    <property type="entry name" value="ARM"/>
    <property type="match status" value="4"/>
</dbReference>
<dbReference type="PANTHER" id="PTHR23315:SF266">
    <property type="entry name" value="U-BOX DOMAIN-CONTAINING PROTEIN 17"/>
    <property type="match status" value="1"/>
</dbReference>
<dbReference type="Gene3D" id="1.25.10.10">
    <property type="entry name" value="Leucine-rich Repeat Variant"/>
    <property type="match status" value="2"/>
</dbReference>
<dbReference type="InterPro" id="IPR058678">
    <property type="entry name" value="ARM_PUB"/>
</dbReference>
<feature type="repeat" description="ARM" evidence="7">
    <location>
        <begin position="436"/>
        <end position="478"/>
    </location>
</feature>
<dbReference type="OrthoDB" id="629492at2759"/>
<dbReference type="GO" id="GO:0016874">
    <property type="term" value="F:ligase activity"/>
    <property type="evidence" value="ECO:0007669"/>
    <property type="project" value="UniProtKB-KW"/>
</dbReference>
<accession>A0A2G9HVF4</accession>
<evidence type="ECO:0000313" key="9">
    <source>
        <dbReference type="EMBL" id="PIN21443.1"/>
    </source>
</evidence>
<dbReference type="InterPro" id="IPR003613">
    <property type="entry name" value="Ubox_domain"/>
</dbReference>
<sequence length="720" mass="79135">MASAAIFSSLRRRRSPTLEAFLAPVDLSSGAVLETLRAISTELVSSFSGKGRTAPSFQGKNCRSLIQKIQVISVLLDAFGDVEFSKIAPTVFLCLKELYLLLYRSKILIDYIKGSSKLWLLLQNQSISGHFHDMNQEISTLLDVFPLTEINLSEDVKEQVELLRIQSRKSKLLIDKHDDLLRLKLYYFLNEFENGRIPERNELYTFFVEKLGICNVKSCRTEIEFLEEQIVNHDGDIEPTVSILNGFVALMRYCRFLLFRFEDEDGELGKWKRRTTKRGLITQEIADTFITIPKDFFCPITLELIQDPVIVSTGQTYERASIARWIEEGHCTCPKTGQMLVHTKLVPNRALRNLILQWCTANGIPYDPPENADYSSESAVSAWPSKATIEATKATANLLVEQLENGTPRAKTVAAREIRLLAKTGKQNRACIAEAGAIPLLKRLLSSSDACAQENSVTAMLNLSIYDKNKSKIMDVEGCLRAVVDVLRYGHTTEARENAAATLFSLSAVHDYKKQIAQEDGAVKALARLLREGTPRGKKDAVTALFNLSTHIENVARMMESGAITALVGALGCEGVSEEAAGALALIVRQPMGAEAVGREEMAVAGLTGMMRCGTPRGKENAVAALLEFCRSGGAAATERVVQVPALASLLQSLLFTGTKRARRKALSLARVFQRRENASLHFGGLGVGYAVAGNSAPRDRDTSFGGDVALPVSISVPVL</sequence>
<evidence type="ECO:0000256" key="5">
    <source>
        <dbReference type="ARBA" id="ARBA00022737"/>
    </source>
</evidence>
<feature type="repeat" description="ARM" evidence="7">
    <location>
        <begin position="521"/>
        <end position="563"/>
    </location>
</feature>
<evidence type="ECO:0000256" key="6">
    <source>
        <dbReference type="ARBA" id="ARBA00022786"/>
    </source>
</evidence>
<dbReference type="Proteomes" id="UP000231279">
    <property type="component" value="Unassembled WGS sequence"/>
</dbReference>
<comment type="caution">
    <text evidence="9">The sequence shown here is derived from an EMBL/GenBank/DDBJ whole genome shotgun (WGS) entry which is preliminary data.</text>
</comment>
<dbReference type="Gene3D" id="3.30.40.10">
    <property type="entry name" value="Zinc/RING finger domain, C3HC4 (zinc finger)"/>
    <property type="match status" value="1"/>
</dbReference>
<dbReference type="GO" id="GO:0016567">
    <property type="term" value="P:protein ubiquitination"/>
    <property type="evidence" value="ECO:0007669"/>
    <property type="project" value="UniProtKB-UniPathway"/>
</dbReference>
<keyword evidence="10" id="KW-1185">Reference proteome</keyword>
<dbReference type="AlphaFoldDB" id="A0A2G9HVF4"/>
<evidence type="ECO:0000256" key="1">
    <source>
        <dbReference type="ARBA" id="ARBA00000900"/>
    </source>
</evidence>
<feature type="domain" description="U-box" evidence="8">
    <location>
        <begin position="291"/>
        <end position="365"/>
    </location>
</feature>
<dbReference type="Pfam" id="PF25368">
    <property type="entry name" value="PUB10_N"/>
    <property type="match status" value="1"/>
</dbReference>
<keyword evidence="9" id="KW-0436">Ligase</keyword>
<dbReference type="Pfam" id="PF04564">
    <property type="entry name" value="U-box"/>
    <property type="match status" value="1"/>
</dbReference>
<evidence type="ECO:0000256" key="2">
    <source>
        <dbReference type="ARBA" id="ARBA00004906"/>
    </source>
</evidence>
<evidence type="ECO:0000256" key="4">
    <source>
        <dbReference type="ARBA" id="ARBA00022679"/>
    </source>
</evidence>
<dbReference type="InterPro" id="IPR045210">
    <property type="entry name" value="RING-Ubox_PUB"/>
</dbReference>
<dbReference type="EMBL" id="NKXS01000944">
    <property type="protein sequence ID" value="PIN21443.1"/>
    <property type="molecule type" value="Genomic_DNA"/>
</dbReference>
<dbReference type="InterPro" id="IPR000225">
    <property type="entry name" value="Armadillo"/>
</dbReference>
<dbReference type="FunFam" id="1.25.10.10:FF:000423">
    <property type="entry name" value="RING-type E3 ubiquitin transferase"/>
    <property type="match status" value="1"/>
</dbReference>
<dbReference type="PROSITE" id="PS51698">
    <property type="entry name" value="U_BOX"/>
    <property type="match status" value="1"/>
</dbReference>
<dbReference type="CDD" id="cd16664">
    <property type="entry name" value="RING-Ubox_PUB"/>
    <property type="match status" value="1"/>
</dbReference>
<dbReference type="InterPro" id="IPR011989">
    <property type="entry name" value="ARM-like"/>
</dbReference>
<dbReference type="PANTHER" id="PTHR23315">
    <property type="entry name" value="U BOX DOMAIN-CONTAINING"/>
    <property type="match status" value="1"/>
</dbReference>
<dbReference type="STRING" id="429701.A0A2G9HVF4"/>
<dbReference type="PROSITE" id="PS50176">
    <property type="entry name" value="ARM_REPEAT"/>
    <property type="match status" value="2"/>
</dbReference>
<proteinExistence type="predicted"/>
<dbReference type="Pfam" id="PF25598">
    <property type="entry name" value="ARM_PUB"/>
    <property type="match status" value="1"/>
</dbReference>
<comment type="pathway">
    <text evidence="2">Protein modification; protein ubiquitination.</text>
</comment>
<evidence type="ECO:0000256" key="3">
    <source>
        <dbReference type="ARBA" id="ARBA00012483"/>
    </source>
</evidence>
<dbReference type="UniPathway" id="UPA00143"/>
<dbReference type="SUPFAM" id="SSF48371">
    <property type="entry name" value="ARM repeat"/>
    <property type="match status" value="1"/>
</dbReference>